<reference evidence="1 3" key="1">
    <citation type="submission" date="2018-01" db="EMBL/GenBank/DDBJ databases">
        <authorList>
            <person name="Yu X.-D."/>
        </authorList>
    </citation>
    <scope>NUCLEOTIDE SEQUENCE [LARGE SCALE GENOMIC DNA]</scope>
    <source>
        <strain evidence="1 3">ZX-21</strain>
    </source>
</reference>
<dbReference type="Proteomes" id="UP000274695">
    <property type="component" value="Unassembled WGS sequence"/>
</dbReference>
<evidence type="ECO:0000313" key="1">
    <source>
        <dbReference type="EMBL" id="POP53236.1"/>
    </source>
</evidence>
<accession>A0A2S4HGX7</accession>
<organism evidence="1 3">
    <name type="scientific">Zhongshania marina</name>
    <dbReference type="NCBI Taxonomy" id="2304603"/>
    <lineage>
        <taxon>Bacteria</taxon>
        <taxon>Pseudomonadati</taxon>
        <taxon>Pseudomonadota</taxon>
        <taxon>Gammaproteobacteria</taxon>
        <taxon>Cellvibrionales</taxon>
        <taxon>Spongiibacteraceae</taxon>
        <taxon>Zhongshania</taxon>
    </lineage>
</organism>
<proteinExistence type="predicted"/>
<name>A0A2S4HGX7_9GAMM</name>
<reference evidence="2 4" key="2">
    <citation type="submission" date="2018-10" db="EMBL/GenBank/DDBJ databases">
        <title>Draft genome sequence of Zhongshania sp. DSW25-10.</title>
        <authorList>
            <person name="Oh J."/>
        </authorList>
    </citation>
    <scope>NUCLEOTIDE SEQUENCE [LARGE SCALE GENOMIC DNA]</scope>
    <source>
        <strain evidence="2 4">DSW25-10</strain>
    </source>
</reference>
<sequence length="40" mass="4228">MQCASAHLGLYIRSSFNGVNVNIFLTCAKVPINVSSTAVT</sequence>
<dbReference type="Proteomes" id="UP000237222">
    <property type="component" value="Unassembled WGS sequence"/>
</dbReference>
<gene>
    <name evidence="1" type="ORF">C0068_09145</name>
    <name evidence="2" type="ORF">D0911_17535</name>
</gene>
<dbReference type="EMBL" id="PQGG01000019">
    <property type="protein sequence ID" value="POP53236.1"/>
    <property type="molecule type" value="Genomic_DNA"/>
</dbReference>
<dbReference type="EMBL" id="RHGB01000027">
    <property type="protein sequence ID" value="RNL58697.1"/>
    <property type="molecule type" value="Genomic_DNA"/>
</dbReference>
<evidence type="ECO:0000313" key="3">
    <source>
        <dbReference type="Proteomes" id="UP000237222"/>
    </source>
</evidence>
<protein>
    <submittedName>
        <fullName evidence="1">Uncharacterized protein</fullName>
    </submittedName>
</protein>
<keyword evidence="4" id="KW-1185">Reference proteome</keyword>
<evidence type="ECO:0000313" key="2">
    <source>
        <dbReference type="EMBL" id="RNL58697.1"/>
    </source>
</evidence>
<evidence type="ECO:0000313" key="4">
    <source>
        <dbReference type="Proteomes" id="UP000274695"/>
    </source>
</evidence>
<comment type="caution">
    <text evidence="1">The sequence shown here is derived from an EMBL/GenBank/DDBJ whole genome shotgun (WGS) entry which is preliminary data.</text>
</comment>
<dbReference type="AlphaFoldDB" id="A0A2S4HGX7"/>